<evidence type="ECO:0000313" key="3">
    <source>
        <dbReference type="Proteomes" id="UP000305836"/>
    </source>
</evidence>
<dbReference type="RefSeq" id="WP_137253096.1">
    <property type="nucleotide sequence ID" value="NZ_JBHSPQ010000001.1"/>
</dbReference>
<dbReference type="Proteomes" id="UP000305836">
    <property type="component" value="Unassembled WGS sequence"/>
</dbReference>
<dbReference type="AlphaFoldDB" id="A0A4U3M257"/>
<accession>A0A4U3M257</accession>
<dbReference type="Gene3D" id="2.120.10.30">
    <property type="entry name" value="TolB, C-terminal domain"/>
    <property type="match status" value="2"/>
</dbReference>
<dbReference type="Pfam" id="PF07676">
    <property type="entry name" value="PD40"/>
    <property type="match status" value="2"/>
</dbReference>
<dbReference type="InterPro" id="IPR011042">
    <property type="entry name" value="6-blade_b-propeller_TolB-like"/>
</dbReference>
<dbReference type="InterPro" id="IPR011659">
    <property type="entry name" value="WD40"/>
</dbReference>
<dbReference type="PANTHER" id="PTHR36842:SF1">
    <property type="entry name" value="PROTEIN TOLB"/>
    <property type="match status" value="1"/>
</dbReference>
<dbReference type="EMBL" id="SZPZ01000001">
    <property type="protein sequence ID" value="TKK82400.1"/>
    <property type="molecule type" value="Genomic_DNA"/>
</dbReference>
<reference evidence="2 3" key="1">
    <citation type="submission" date="2019-04" db="EMBL/GenBank/DDBJ databases">
        <title>Kribbella sp. NEAU-THZ 27 nov., a novel actinomycete isolated from soil.</title>
        <authorList>
            <person name="Duan L."/>
        </authorList>
    </citation>
    <scope>NUCLEOTIDE SEQUENCE [LARGE SCALE GENOMIC DNA]</scope>
    <source>
        <strain evidence="3">NEAU-THZ27</strain>
    </source>
</reference>
<name>A0A4U3M257_9ACTN</name>
<comment type="caution">
    <text evidence="2">The sequence shown here is derived from an EMBL/GenBank/DDBJ whole genome shotgun (WGS) entry which is preliminary data.</text>
</comment>
<evidence type="ECO:0000256" key="1">
    <source>
        <dbReference type="ARBA" id="ARBA00009820"/>
    </source>
</evidence>
<dbReference type="PANTHER" id="PTHR36842">
    <property type="entry name" value="PROTEIN TOLB HOMOLOG"/>
    <property type="match status" value="1"/>
</dbReference>
<sequence>MQIFGVQATGRMGRALLVLMLVLVLAMGMMSSTRAAEARASAPPAKAHVYSHNGQIVFDRVSADGEAIITSNPDGSGQHPLGVGGCCADWSPDGSRLALAGPAGWPTPDGRIGTAIVNPDGSGYHVLPIPVAGLNLGCFPWSPNGKRLACSGWDDNDPSRSGVYTVRSSDGGGLVRLAKNPYGGIDDPGDYSPDGSQIVFVRENPNLAEGHNKALFVVDTNGSRSRQITRWGQGGCCTASWSPDGRWILFDAPAPDKHALFVVHPNGDGLHKIPLRTGESWYDAFEPVWSPNGKHIAFSMYLPSLGQDDIFTVRANGTGLVQVTNTPDHEGQVDWGRHQLDH</sequence>
<gene>
    <name evidence="2" type="ORF">FDA38_06330</name>
</gene>
<proteinExistence type="inferred from homology"/>
<keyword evidence="3" id="KW-1185">Reference proteome</keyword>
<evidence type="ECO:0000313" key="2">
    <source>
        <dbReference type="EMBL" id="TKK82400.1"/>
    </source>
</evidence>
<organism evidence="2 3">
    <name type="scientific">Kribbella jiaozuonensis</name>
    <dbReference type="NCBI Taxonomy" id="2575441"/>
    <lineage>
        <taxon>Bacteria</taxon>
        <taxon>Bacillati</taxon>
        <taxon>Actinomycetota</taxon>
        <taxon>Actinomycetes</taxon>
        <taxon>Propionibacteriales</taxon>
        <taxon>Kribbellaceae</taxon>
        <taxon>Kribbella</taxon>
    </lineage>
</organism>
<protein>
    <recommendedName>
        <fullName evidence="4">WD40 repeat protein</fullName>
    </recommendedName>
</protein>
<dbReference type="OrthoDB" id="9758793at2"/>
<comment type="similarity">
    <text evidence="1">Belongs to the TolB family.</text>
</comment>
<dbReference type="SUPFAM" id="SSF82171">
    <property type="entry name" value="DPP6 N-terminal domain-like"/>
    <property type="match status" value="1"/>
</dbReference>
<evidence type="ECO:0008006" key="4">
    <source>
        <dbReference type="Google" id="ProtNLM"/>
    </source>
</evidence>